<sequence>MAGTGKSTIARTVAREYDNQERLGASFFFSRGGGDVSHANKFVTTIARQLANDSCKRYISEAIAKDPKITTRGLSYQWNQLVLQPLSKLYKESTHSPLLLVIDALDECEGDEDIKSILQLLANPQNWQNAQLRIFLTSRPEIPIRYNFYRIPEAKRQDFVLHNISSSIIEHDISVFLDSELEEVRHNHELSADWPGERYVQLIESAGGLFIYTATACRFLKDSRFPEDDVDLILQGNIGVDSPQQRLDLIYTQVLNSSVFTHCPKRNEQKQSAIFKQVIGSLVVLFDSISPQALSGLLRISPEETKGTILLN</sequence>
<feature type="non-terminal residue" evidence="3">
    <location>
        <position position="312"/>
    </location>
</feature>
<dbReference type="PANTHER" id="PTHR10039">
    <property type="entry name" value="AMELOGENIN"/>
    <property type="match status" value="1"/>
</dbReference>
<dbReference type="AlphaFoldDB" id="A0A8E2EUY4"/>
<dbReference type="Pfam" id="PF24883">
    <property type="entry name" value="NPHP3_N"/>
    <property type="match status" value="1"/>
</dbReference>
<organism evidence="3 4">
    <name type="scientific">Glonium stellatum</name>
    <dbReference type="NCBI Taxonomy" id="574774"/>
    <lineage>
        <taxon>Eukaryota</taxon>
        <taxon>Fungi</taxon>
        <taxon>Dikarya</taxon>
        <taxon>Ascomycota</taxon>
        <taxon>Pezizomycotina</taxon>
        <taxon>Dothideomycetes</taxon>
        <taxon>Pleosporomycetidae</taxon>
        <taxon>Gloniales</taxon>
        <taxon>Gloniaceae</taxon>
        <taxon>Glonium</taxon>
    </lineage>
</organism>
<dbReference type="SUPFAM" id="SSF52540">
    <property type="entry name" value="P-loop containing nucleoside triphosphate hydrolases"/>
    <property type="match status" value="1"/>
</dbReference>
<name>A0A8E2EUY4_9PEZI</name>
<feature type="domain" description="Nephrocystin 3-like N-terminal" evidence="2">
    <location>
        <begin position="2"/>
        <end position="139"/>
    </location>
</feature>
<keyword evidence="1" id="KW-0677">Repeat</keyword>
<dbReference type="InterPro" id="IPR027417">
    <property type="entry name" value="P-loop_NTPase"/>
</dbReference>
<dbReference type="PANTHER" id="PTHR10039:SF14">
    <property type="entry name" value="NACHT DOMAIN-CONTAINING PROTEIN"/>
    <property type="match status" value="1"/>
</dbReference>
<proteinExistence type="predicted"/>
<dbReference type="Gene3D" id="3.40.50.300">
    <property type="entry name" value="P-loop containing nucleotide triphosphate hydrolases"/>
    <property type="match status" value="1"/>
</dbReference>
<dbReference type="Proteomes" id="UP000250140">
    <property type="component" value="Unassembled WGS sequence"/>
</dbReference>
<evidence type="ECO:0000313" key="3">
    <source>
        <dbReference type="EMBL" id="OCL05397.1"/>
    </source>
</evidence>
<protein>
    <recommendedName>
        <fullName evidence="2">Nephrocystin 3-like N-terminal domain-containing protein</fullName>
    </recommendedName>
</protein>
<dbReference type="OrthoDB" id="674604at2759"/>
<evidence type="ECO:0000259" key="2">
    <source>
        <dbReference type="Pfam" id="PF24883"/>
    </source>
</evidence>
<evidence type="ECO:0000256" key="1">
    <source>
        <dbReference type="ARBA" id="ARBA00022737"/>
    </source>
</evidence>
<evidence type="ECO:0000313" key="4">
    <source>
        <dbReference type="Proteomes" id="UP000250140"/>
    </source>
</evidence>
<accession>A0A8E2EUY4</accession>
<gene>
    <name evidence="3" type="ORF">AOQ84DRAFT_322981</name>
</gene>
<reference evidence="3 4" key="1">
    <citation type="journal article" date="2016" name="Nat. Commun.">
        <title>Ectomycorrhizal ecology is imprinted in the genome of the dominant symbiotic fungus Cenococcum geophilum.</title>
        <authorList>
            <consortium name="DOE Joint Genome Institute"/>
            <person name="Peter M."/>
            <person name="Kohler A."/>
            <person name="Ohm R.A."/>
            <person name="Kuo A."/>
            <person name="Krutzmann J."/>
            <person name="Morin E."/>
            <person name="Arend M."/>
            <person name="Barry K.W."/>
            <person name="Binder M."/>
            <person name="Choi C."/>
            <person name="Clum A."/>
            <person name="Copeland A."/>
            <person name="Grisel N."/>
            <person name="Haridas S."/>
            <person name="Kipfer T."/>
            <person name="LaButti K."/>
            <person name="Lindquist E."/>
            <person name="Lipzen A."/>
            <person name="Maire R."/>
            <person name="Meier B."/>
            <person name="Mihaltcheva S."/>
            <person name="Molinier V."/>
            <person name="Murat C."/>
            <person name="Poggeler S."/>
            <person name="Quandt C.A."/>
            <person name="Sperisen C."/>
            <person name="Tritt A."/>
            <person name="Tisserant E."/>
            <person name="Crous P.W."/>
            <person name="Henrissat B."/>
            <person name="Nehls U."/>
            <person name="Egli S."/>
            <person name="Spatafora J.W."/>
            <person name="Grigoriev I.V."/>
            <person name="Martin F.M."/>
        </authorList>
    </citation>
    <scope>NUCLEOTIDE SEQUENCE [LARGE SCALE GENOMIC DNA]</scope>
    <source>
        <strain evidence="3 4">CBS 207.34</strain>
    </source>
</reference>
<keyword evidence="4" id="KW-1185">Reference proteome</keyword>
<dbReference type="InterPro" id="IPR056884">
    <property type="entry name" value="NPHP3-like_N"/>
</dbReference>
<dbReference type="EMBL" id="KV750296">
    <property type="protein sequence ID" value="OCL05397.1"/>
    <property type="molecule type" value="Genomic_DNA"/>
</dbReference>